<dbReference type="VEuPathDB" id="TrichDB:TVAG_179760"/>
<keyword evidence="2" id="KW-1185">Reference proteome</keyword>
<gene>
    <name evidence="1" type="ORF">TVAG_179760</name>
</gene>
<dbReference type="AlphaFoldDB" id="A2F458"/>
<dbReference type="GO" id="GO:0006623">
    <property type="term" value="P:protein targeting to vacuole"/>
    <property type="evidence" value="ECO:0000318"/>
    <property type="project" value="GO_Central"/>
</dbReference>
<proteinExistence type="predicted"/>
<evidence type="ECO:0008006" key="3">
    <source>
        <dbReference type="Google" id="ProtNLM"/>
    </source>
</evidence>
<accession>A2F458</accession>
<reference evidence="1" key="1">
    <citation type="submission" date="2006-10" db="EMBL/GenBank/DDBJ databases">
        <authorList>
            <person name="Amadeo P."/>
            <person name="Zhao Q."/>
            <person name="Wortman J."/>
            <person name="Fraser-Liggett C."/>
            <person name="Carlton J."/>
        </authorList>
    </citation>
    <scope>NUCLEOTIDE SEQUENCE</scope>
    <source>
        <strain evidence="1">G3</strain>
    </source>
</reference>
<dbReference type="InterPro" id="IPR045111">
    <property type="entry name" value="Vps41/Vps8"/>
</dbReference>
<evidence type="ECO:0000313" key="1">
    <source>
        <dbReference type="EMBL" id="EAY00305.1"/>
    </source>
</evidence>
<evidence type="ECO:0000313" key="2">
    <source>
        <dbReference type="Proteomes" id="UP000001542"/>
    </source>
</evidence>
<dbReference type="OrthoDB" id="289913at2759"/>
<dbReference type="InterPro" id="IPR015943">
    <property type="entry name" value="WD40/YVTN_repeat-like_dom_sf"/>
</dbReference>
<organism evidence="1 2">
    <name type="scientific">Trichomonas vaginalis (strain ATCC PRA-98 / G3)</name>
    <dbReference type="NCBI Taxonomy" id="412133"/>
    <lineage>
        <taxon>Eukaryota</taxon>
        <taxon>Metamonada</taxon>
        <taxon>Parabasalia</taxon>
        <taxon>Trichomonadida</taxon>
        <taxon>Trichomonadidae</taxon>
        <taxon>Trichomonas</taxon>
    </lineage>
</organism>
<dbReference type="InParanoid" id="A2F458"/>
<dbReference type="GO" id="GO:0005770">
    <property type="term" value="C:late endosome"/>
    <property type="evidence" value="ECO:0000318"/>
    <property type="project" value="GO_Central"/>
</dbReference>
<dbReference type="RefSeq" id="XP_001313234.1">
    <property type="nucleotide sequence ID" value="XM_001313233.1"/>
</dbReference>
<dbReference type="Gene3D" id="2.130.10.10">
    <property type="entry name" value="YVTN repeat-like/Quinoprotein amine dehydrogenase"/>
    <property type="match status" value="1"/>
</dbReference>
<dbReference type="GO" id="GO:0034058">
    <property type="term" value="P:endosomal vesicle fusion"/>
    <property type="evidence" value="ECO:0000318"/>
    <property type="project" value="GO_Central"/>
</dbReference>
<dbReference type="PANTHER" id="PTHR12616:SF8">
    <property type="entry name" value="VACUOLAR PROTEIN SORTING-ASSOCIATED PROTEIN 8 HOMOLOG"/>
    <property type="match status" value="1"/>
</dbReference>
<dbReference type="VEuPathDB" id="TrichDB:TVAGG3_1002290"/>
<protein>
    <recommendedName>
        <fullName evidence="3">RING-type domain-containing protein</fullName>
    </recommendedName>
</protein>
<reference evidence="1" key="2">
    <citation type="journal article" date="2007" name="Science">
        <title>Draft genome sequence of the sexually transmitted pathogen Trichomonas vaginalis.</title>
        <authorList>
            <person name="Carlton J.M."/>
            <person name="Hirt R.P."/>
            <person name="Silva J.C."/>
            <person name="Delcher A.L."/>
            <person name="Schatz M."/>
            <person name="Zhao Q."/>
            <person name="Wortman J.R."/>
            <person name="Bidwell S.L."/>
            <person name="Alsmark U.C.M."/>
            <person name="Besteiro S."/>
            <person name="Sicheritz-Ponten T."/>
            <person name="Noel C.J."/>
            <person name="Dacks J.B."/>
            <person name="Foster P.G."/>
            <person name="Simillion C."/>
            <person name="Van de Peer Y."/>
            <person name="Miranda-Saavedra D."/>
            <person name="Barton G.J."/>
            <person name="Westrop G.D."/>
            <person name="Mueller S."/>
            <person name="Dessi D."/>
            <person name="Fiori P.L."/>
            <person name="Ren Q."/>
            <person name="Paulsen I."/>
            <person name="Zhang H."/>
            <person name="Bastida-Corcuera F.D."/>
            <person name="Simoes-Barbosa A."/>
            <person name="Brown M.T."/>
            <person name="Hayes R.D."/>
            <person name="Mukherjee M."/>
            <person name="Okumura C.Y."/>
            <person name="Schneider R."/>
            <person name="Smith A.J."/>
            <person name="Vanacova S."/>
            <person name="Villalvazo M."/>
            <person name="Haas B.J."/>
            <person name="Pertea M."/>
            <person name="Feldblyum T.V."/>
            <person name="Utterback T.R."/>
            <person name="Shu C.L."/>
            <person name="Osoegawa K."/>
            <person name="de Jong P.J."/>
            <person name="Hrdy I."/>
            <person name="Horvathova L."/>
            <person name="Zubacova Z."/>
            <person name="Dolezal P."/>
            <person name="Malik S.B."/>
            <person name="Logsdon J.M. Jr."/>
            <person name="Henze K."/>
            <person name="Gupta A."/>
            <person name="Wang C.C."/>
            <person name="Dunne R.L."/>
            <person name="Upcroft J.A."/>
            <person name="Upcroft P."/>
            <person name="White O."/>
            <person name="Salzberg S.L."/>
            <person name="Tang P."/>
            <person name="Chiu C.-H."/>
            <person name="Lee Y.-S."/>
            <person name="Embley T.M."/>
            <person name="Coombs G.H."/>
            <person name="Mottram J.C."/>
            <person name="Tachezy J."/>
            <person name="Fraser-Liggett C.M."/>
            <person name="Johnson P.J."/>
        </authorList>
    </citation>
    <scope>NUCLEOTIDE SEQUENCE [LARGE SCALE GENOMIC DNA]</scope>
    <source>
        <strain evidence="1">G3</strain>
    </source>
</reference>
<sequence>MSIKGIPQYQIQPLDSIAEMFEEMKCKVVIDSHKLHYVFATVTDLPSPAVFNLDTHKIIYFNTKGAPTSPFTCIDISNDLAYLVTGHLNGSVSVWSIAEQKFVKSLDNKKDYSEVTYVNFGVTSEYIFYGDASGKLYSVVFRKGFMGFKMDQRLLYTADSRITTVLASNANIENSPAIGFATFGNSYLIFNQSLIESANNPIIQQPITLDGKTEMSIITKDGAVFLAIGGGKDIQYWKFGSNFSGTQLWTKSLENEKVHKINLLTSTITAVITTKGSMNLYTNKGCTVSAGEFENYIDIFSGRTDLMVDDDKILLVSKNMPAHICFTDWKEVIEFHVEKKEYDKVFSMLLEISIGTSDDLIGLSSNNTIRRIEVAKIGRDVSERCIADSMNSTSLSADLSYVITYATQLGIGRDVVQSAFKVFKEKNKLEEFFAGIFANQSFNGQAVTADIVKEYFDYAAANNILDKAEDILTNMTLDQDQAKSILLLARERNMIQLQKKILLRFYQNVVLAAQISFKSGSLSNFVSEIFSKKREAASILNLSTWLMIPHNGIYDRMNAMINNNWERAAGIISQMIELCPIKFNKVEALQPIHIVDAALNAIKDVEFTKCSKILDAICPVIYTLSLPYNGCAIKNVCTWIFTTSNFVEAREAVLKQITDTFPDAFPLDIVAESCLSCGFVNLAEELFLKKKDYQSIMKAYISSQEKSRFVFDFIENHLSDRNEIKLAVLHHISTLLNLNALKLVSIIKANFEDSIEPLKTQLKGRDLFKYLSALFETSEDKNKSFDAKFVLELFKLYCQFEPSNASHFLNTATTWEDFDLDEALKVAQKFKLIDCEIIIHRMHSNAIEAVKLIVTEIEVSLLELIDSDAPIEFADVAQMNKSESVSRQYNAVMCAIQLLESLDDKENETVQRWIDTFLAFQFPLYHMKTKGNTKLKAVITQLFTYFVMAALNHLRTELVFATLTIYFCAMDQAEYRTILNAIFARANYQVQLYGTVEEMLINDCLKLCNKAFERITQGYAVTDDRPKCAICQQPLSYGGSEIRVYPCGHAIHNNSICGNYEKCIICNGAKRETGTVSQMKTKKDTRLALRKFNFAMMRNYSDDESQQAKDILLFSPQPYYEGDPANYQLEFVGVANDEFKPAF</sequence>
<name>A2F458_TRIV3</name>
<dbReference type="Proteomes" id="UP000001542">
    <property type="component" value="Unassembled WGS sequence"/>
</dbReference>
<dbReference type="InterPro" id="IPR036322">
    <property type="entry name" value="WD40_repeat_dom_sf"/>
</dbReference>
<dbReference type="STRING" id="5722.A2F458"/>
<dbReference type="SUPFAM" id="SSF50978">
    <property type="entry name" value="WD40 repeat-like"/>
    <property type="match status" value="1"/>
</dbReference>
<dbReference type="GO" id="GO:0030897">
    <property type="term" value="C:HOPS complex"/>
    <property type="evidence" value="ECO:0000318"/>
    <property type="project" value="GO_Central"/>
</dbReference>
<dbReference type="EMBL" id="DS113606">
    <property type="protein sequence ID" value="EAY00305.1"/>
    <property type="molecule type" value="Genomic_DNA"/>
</dbReference>
<dbReference type="PANTHER" id="PTHR12616">
    <property type="entry name" value="VACUOLAR PROTEIN SORTING VPS41"/>
    <property type="match status" value="1"/>
</dbReference>
<dbReference type="CDD" id="cd16448">
    <property type="entry name" value="RING-H2"/>
    <property type="match status" value="1"/>
</dbReference>
<dbReference type="KEGG" id="tva:4758124"/>